<keyword evidence="1" id="KW-0808">Transferase</keyword>
<evidence type="ECO:0000259" key="2">
    <source>
        <dbReference type="Pfam" id="PF13581"/>
    </source>
</evidence>
<dbReference type="Pfam" id="PF13581">
    <property type="entry name" value="HATPase_c_2"/>
    <property type="match status" value="1"/>
</dbReference>
<sequence>MTMTMVHQVLAPSSVDVPVDDPAIGRTRHHVRELLCGWGVAESAIDDAVLVLSELLTNACHYGRPLVGTSQGPDHVRVSWRIDRYGRLTIAVTDGGGDGRPRAAEPSSTAHSGRGLHIVDALSESWGVDDAPDGQVTVWASMDLGVHGAGFAANT</sequence>
<feature type="domain" description="Histidine kinase/HSP90-like ATPase" evidence="2">
    <location>
        <begin position="23"/>
        <end position="136"/>
    </location>
</feature>
<dbReference type="PANTHER" id="PTHR35526:SF3">
    <property type="entry name" value="ANTI-SIGMA-F FACTOR RSBW"/>
    <property type="match status" value="1"/>
</dbReference>
<keyword evidence="3" id="KW-0067">ATP-binding</keyword>
<gene>
    <name evidence="3" type="ORF">JK363_39555</name>
</gene>
<accession>A0ABS1NR66</accession>
<dbReference type="InterPro" id="IPR036890">
    <property type="entry name" value="HATPase_C_sf"/>
</dbReference>
<dbReference type="InterPro" id="IPR050267">
    <property type="entry name" value="Anti-sigma-factor_SerPK"/>
</dbReference>
<dbReference type="InterPro" id="IPR003594">
    <property type="entry name" value="HATPase_dom"/>
</dbReference>
<protein>
    <submittedName>
        <fullName evidence="3">ATP-binding protein</fullName>
    </submittedName>
</protein>
<keyword evidence="1" id="KW-0723">Serine/threonine-protein kinase</keyword>
<comment type="caution">
    <text evidence="3">The sequence shown here is derived from an EMBL/GenBank/DDBJ whole genome shotgun (WGS) entry which is preliminary data.</text>
</comment>
<dbReference type="PANTHER" id="PTHR35526">
    <property type="entry name" value="ANTI-SIGMA-F FACTOR RSBW-RELATED"/>
    <property type="match status" value="1"/>
</dbReference>
<dbReference type="Gene3D" id="3.30.565.10">
    <property type="entry name" value="Histidine kinase-like ATPase, C-terminal domain"/>
    <property type="match status" value="1"/>
</dbReference>
<name>A0ABS1NR66_9ACTN</name>
<keyword evidence="4" id="KW-1185">Reference proteome</keyword>
<evidence type="ECO:0000313" key="3">
    <source>
        <dbReference type="EMBL" id="MBL1102590.1"/>
    </source>
</evidence>
<evidence type="ECO:0000313" key="4">
    <source>
        <dbReference type="Proteomes" id="UP000634229"/>
    </source>
</evidence>
<reference evidence="3 4" key="1">
    <citation type="submission" date="2021-01" db="EMBL/GenBank/DDBJ databases">
        <title>WGS of actinomycetes isolated from Thailand.</title>
        <authorList>
            <person name="Thawai C."/>
        </authorList>
    </citation>
    <scope>NUCLEOTIDE SEQUENCE [LARGE SCALE GENOMIC DNA]</scope>
    <source>
        <strain evidence="3 4">CA1R205</strain>
    </source>
</reference>
<evidence type="ECO:0000256" key="1">
    <source>
        <dbReference type="ARBA" id="ARBA00022527"/>
    </source>
</evidence>
<dbReference type="CDD" id="cd16936">
    <property type="entry name" value="HATPase_RsbW-like"/>
    <property type="match status" value="1"/>
</dbReference>
<dbReference type="EMBL" id="JAERRF010000051">
    <property type="protein sequence ID" value="MBL1102590.1"/>
    <property type="molecule type" value="Genomic_DNA"/>
</dbReference>
<dbReference type="SUPFAM" id="SSF55874">
    <property type="entry name" value="ATPase domain of HSP90 chaperone/DNA topoisomerase II/histidine kinase"/>
    <property type="match status" value="1"/>
</dbReference>
<keyword evidence="1" id="KW-0418">Kinase</keyword>
<dbReference type="GO" id="GO:0005524">
    <property type="term" value="F:ATP binding"/>
    <property type="evidence" value="ECO:0007669"/>
    <property type="project" value="UniProtKB-KW"/>
</dbReference>
<dbReference type="Proteomes" id="UP000634229">
    <property type="component" value="Unassembled WGS sequence"/>
</dbReference>
<dbReference type="RefSeq" id="WP_201883150.1">
    <property type="nucleotide sequence ID" value="NZ_JAERRF010000051.1"/>
</dbReference>
<proteinExistence type="predicted"/>
<organism evidence="3 4">
    <name type="scientific">Streptomyces coffeae</name>
    <dbReference type="NCBI Taxonomy" id="621382"/>
    <lineage>
        <taxon>Bacteria</taxon>
        <taxon>Bacillati</taxon>
        <taxon>Actinomycetota</taxon>
        <taxon>Actinomycetes</taxon>
        <taxon>Kitasatosporales</taxon>
        <taxon>Streptomycetaceae</taxon>
        <taxon>Streptomyces</taxon>
    </lineage>
</organism>
<keyword evidence="3" id="KW-0547">Nucleotide-binding</keyword>